<keyword evidence="2" id="KW-1185">Reference proteome</keyword>
<name>A0A9P9AT51_9HYPO</name>
<organism evidence="1 2">
    <name type="scientific">Thelonectria olida</name>
    <dbReference type="NCBI Taxonomy" id="1576542"/>
    <lineage>
        <taxon>Eukaryota</taxon>
        <taxon>Fungi</taxon>
        <taxon>Dikarya</taxon>
        <taxon>Ascomycota</taxon>
        <taxon>Pezizomycotina</taxon>
        <taxon>Sordariomycetes</taxon>
        <taxon>Hypocreomycetidae</taxon>
        <taxon>Hypocreales</taxon>
        <taxon>Nectriaceae</taxon>
        <taxon>Thelonectria</taxon>
    </lineage>
</organism>
<dbReference type="Proteomes" id="UP000777438">
    <property type="component" value="Unassembled WGS sequence"/>
</dbReference>
<dbReference type="EMBL" id="JAGPYM010000004">
    <property type="protein sequence ID" value="KAH6895478.1"/>
    <property type="molecule type" value="Genomic_DNA"/>
</dbReference>
<evidence type="ECO:0000313" key="2">
    <source>
        <dbReference type="Proteomes" id="UP000777438"/>
    </source>
</evidence>
<reference evidence="1 2" key="1">
    <citation type="journal article" date="2021" name="Nat. Commun.">
        <title>Genetic determinants of endophytism in the Arabidopsis root mycobiome.</title>
        <authorList>
            <person name="Mesny F."/>
            <person name="Miyauchi S."/>
            <person name="Thiergart T."/>
            <person name="Pickel B."/>
            <person name="Atanasova L."/>
            <person name="Karlsson M."/>
            <person name="Huettel B."/>
            <person name="Barry K.W."/>
            <person name="Haridas S."/>
            <person name="Chen C."/>
            <person name="Bauer D."/>
            <person name="Andreopoulos W."/>
            <person name="Pangilinan J."/>
            <person name="LaButti K."/>
            <person name="Riley R."/>
            <person name="Lipzen A."/>
            <person name="Clum A."/>
            <person name="Drula E."/>
            <person name="Henrissat B."/>
            <person name="Kohler A."/>
            <person name="Grigoriev I.V."/>
            <person name="Martin F.M."/>
            <person name="Hacquard S."/>
        </authorList>
    </citation>
    <scope>NUCLEOTIDE SEQUENCE [LARGE SCALE GENOMIC DNA]</scope>
    <source>
        <strain evidence="1 2">MPI-CAGE-CH-0241</strain>
    </source>
</reference>
<accession>A0A9P9AT51</accession>
<proteinExistence type="predicted"/>
<protein>
    <submittedName>
        <fullName evidence="1">Uncharacterized protein</fullName>
    </submittedName>
</protein>
<evidence type="ECO:0000313" key="1">
    <source>
        <dbReference type="EMBL" id="KAH6895478.1"/>
    </source>
</evidence>
<dbReference type="AlphaFoldDB" id="A0A9P9AT51"/>
<gene>
    <name evidence="1" type="ORF">B0T10DRAFT_217860</name>
</gene>
<comment type="caution">
    <text evidence="1">The sequence shown here is derived from an EMBL/GenBank/DDBJ whole genome shotgun (WGS) entry which is preliminary data.</text>
</comment>
<sequence length="249" mass="27437">MLLWMGGGVGVRVGEAKRERDGLSGGTVQKVGTVFVRTSIALPGCSCRNNMCDWSVYLSMYSIHPLHELGTGNKYTIPNPPSRPRLLFSSSIHSSFSLSSCRAALRCVSSVVSSVGSSLAYSKPNLVRTITRFPASRPCSLSPSTSTLTLRAPRVNQPHLLVRNTIIAQRPNTTIPPSIHTLYSPRPPRRSYLTQVSSTRSNNGSPHSILYNPLLSCRTHAFVLVRLRLRLRLRLSSLPSREHPPTRQP</sequence>